<dbReference type="InterPro" id="IPR020843">
    <property type="entry name" value="ER"/>
</dbReference>
<dbReference type="Pfam" id="PF08240">
    <property type="entry name" value="ADH_N"/>
    <property type="match status" value="1"/>
</dbReference>
<evidence type="ECO:0000313" key="2">
    <source>
        <dbReference type="EMBL" id="KPQ34486.1"/>
    </source>
</evidence>
<evidence type="ECO:0000313" key="3">
    <source>
        <dbReference type="Proteomes" id="UP000050465"/>
    </source>
</evidence>
<dbReference type="PANTHER" id="PTHR44013">
    <property type="entry name" value="ZINC-TYPE ALCOHOL DEHYDROGENASE-LIKE PROTEIN C16A3.02C"/>
    <property type="match status" value="1"/>
</dbReference>
<dbReference type="GO" id="GO:0008270">
    <property type="term" value="F:zinc ion binding"/>
    <property type="evidence" value="ECO:0007669"/>
    <property type="project" value="InterPro"/>
</dbReference>
<comment type="caution">
    <text evidence="2">The sequence shown here is derived from an EMBL/GenBank/DDBJ whole genome shotgun (WGS) entry which is preliminary data.</text>
</comment>
<dbReference type="Proteomes" id="UP000050465">
    <property type="component" value="Unassembled WGS sequence"/>
</dbReference>
<dbReference type="SUPFAM" id="SSF51735">
    <property type="entry name" value="NAD(P)-binding Rossmann-fold domains"/>
    <property type="match status" value="1"/>
</dbReference>
<dbReference type="InterPro" id="IPR036291">
    <property type="entry name" value="NAD(P)-bd_dom_sf"/>
</dbReference>
<dbReference type="InterPro" id="IPR013154">
    <property type="entry name" value="ADH-like_N"/>
</dbReference>
<organism evidence="2 3">
    <name type="scientific">Phormidesmis priestleyi Ana</name>
    <dbReference type="NCBI Taxonomy" id="1666911"/>
    <lineage>
        <taxon>Bacteria</taxon>
        <taxon>Bacillati</taxon>
        <taxon>Cyanobacteriota</taxon>
        <taxon>Cyanophyceae</taxon>
        <taxon>Leptolyngbyales</taxon>
        <taxon>Leptolyngbyaceae</taxon>
        <taxon>Phormidesmis</taxon>
    </lineage>
</organism>
<accession>A0A0P8DE31</accession>
<dbReference type="EMBL" id="LJZR01000019">
    <property type="protein sequence ID" value="KPQ34486.1"/>
    <property type="molecule type" value="Genomic_DNA"/>
</dbReference>
<dbReference type="InterPro" id="IPR052733">
    <property type="entry name" value="Chloroplast_QOR"/>
</dbReference>
<dbReference type="InterPro" id="IPR011032">
    <property type="entry name" value="GroES-like_sf"/>
</dbReference>
<dbReference type="Gene3D" id="3.90.180.10">
    <property type="entry name" value="Medium-chain alcohol dehydrogenases, catalytic domain"/>
    <property type="match status" value="1"/>
</dbReference>
<dbReference type="Pfam" id="PF13602">
    <property type="entry name" value="ADH_zinc_N_2"/>
    <property type="match status" value="1"/>
</dbReference>
<dbReference type="Gene3D" id="3.40.50.720">
    <property type="entry name" value="NAD(P)-binding Rossmann-like Domain"/>
    <property type="match status" value="1"/>
</dbReference>
<dbReference type="PROSITE" id="PS01162">
    <property type="entry name" value="QOR_ZETA_CRYSTAL"/>
    <property type="match status" value="1"/>
</dbReference>
<dbReference type="STRING" id="1666911.HLUCCA11_14400"/>
<feature type="domain" description="Enoyl reductase (ER)" evidence="1">
    <location>
        <begin position="14"/>
        <end position="316"/>
    </location>
</feature>
<reference evidence="2 3" key="1">
    <citation type="submission" date="2015-09" db="EMBL/GenBank/DDBJ databases">
        <title>Identification and resolution of microdiversity through metagenomic sequencing of parallel consortia.</title>
        <authorList>
            <person name="Nelson W.C."/>
            <person name="Romine M.F."/>
            <person name="Lindemann S.R."/>
        </authorList>
    </citation>
    <scope>NUCLEOTIDE SEQUENCE [LARGE SCALE GENOMIC DNA]</scope>
    <source>
        <strain evidence="2">Ana</strain>
    </source>
</reference>
<protein>
    <submittedName>
        <fullName evidence="2">Zn-dependent oxidoreductase</fullName>
    </submittedName>
</protein>
<dbReference type="CDD" id="cd08267">
    <property type="entry name" value="MDR1"/>
    <property type="match status" value="1"/>
</dbReference>
<proteinExistence type="predicted"/>
<dbReference type="SMART" id="SM00829">
    <property type="entry name" value="PKS_ER"/>
    <property type="match status" value="1"/>
</dbReference>
<evidence type="ECO:0000259" key="1">
    <source>
        <dbReference type="SMART" id="SM00829"/>
    </source>
</evidence>
<gene>
    <name evidence="2" type="ORF">HLUCCA11_14400</name>
</gene>
<name>A0A0P8DE31_9CYAN</name>
<dbReference type="GO" id="GO:0016491">
    <property type="term" value="F:oxidoreductase activity"/>
    <property type="evidence" value="ECO:0007669"/>
    <property type="project" value="InterPro"/>
</dbReference>
<dbReference type="InterPro" id="IPR002364">
    <property type="entry name" value="Quin_OxRdtase/zeta-crystal_CS"/>
</dbReference>
<dbReference type="SUPFAM" id="SSF50129">
    <property type="entry name" value="GroES-like"/>
    <property type="match status" value="1"/>
</dbReference>
<sequence length="326" mass="35127">MKPTMKAAVISRYGPPDVFQIADIDRPEIKPDQLLVKVLASSINPIEWKMRKGMLKLLTGNSFPITLGFDVSGEVVEIGSQVTRFKPGDLIYARMDQLMGGAYAEYAAVSEKVAALKPRNMTHEEAAAVPLAGMTALQAIRDEGAFKPGQSVLINGASGGVGTYAVQIAKVLGASVVTGVCSGKNMALVKRLGADAVIDYTQQEVTQLKDKYDIVFDVVGNRSLSECQPILKPKGIYVTTQPYPGNYLKSILSLLWPGQKYKVILLKSKAADLEYLTEQIEAGKVCSVIDRTYSLEQIAEAHAYAEAEHTVGKNVISISSSAISPS</sequence>
<dbReference type="PANTHER" id="PTHR44013:SF1">
    <property type="entry name" value="ZINC-TYPE ALCOHOL DEHYDROGENASE-LIKE PROTEIN C16A3.02C"/>
    <property type="match status" value="1"/>
</dbReference>
<dbReference type="AlphaFoldDB" id="A0A0P8DE31"/>